<dbReference type="EMBL" id="AP029612">
    <property type="protein sequence ID" value="BFG69717.1"/>
    <property type="molecule type" value="Genomic_DNA"/>
</dbReference>
<comment type="subcellular location">
    <subcellularLocation>
        <location evidence="1">Membrane</location>
        <topology evidence="1">Multi-pass membrane protein</topology>
    </subcellularLocation>
</comment>
<dbReference type="PANTHER" id="PTHR31885">
    <property type="entry name" value="GH04784P"/>
    <property type="match status" value="1"/>
</dbReference>
<dbReference type="GO" id="GO:0016020">
    <property type="term" value="C:membrane"/>
    <property type="evidence" value="ECO:0007669"/>
    <property type="project" value="UniProtKB-SubCell"/>
</dbReference>
<dbReference type="GO" id="GO:0016787">
    <property type="term" value="F:hydrolase activity"/>
    <property type="evidence" value="ECO:0007669"/>
    <property type="project" value="TreeGrafter"/>
</dbReference>
<sequence>MILIVHCLFHFFHLPFVGISKLLLIPTLLVYLFTRKKEDALAGINFFYLVAIVFAFIGDMLLVIINDLLFLPGMISYIVNLFFLCIFFLQLYKIRLDQLFKPLMVLLILAVIGYFVYGFLGDKLKQFQLPVLVYMFFVAITAALAMNTTQHPQLHKTGWYFFIGILVFIVSNTILVLNRFHFLYHNLYIAVMLTYGTAQYLLVRGVALVSKDVRS</sequence>
<evidence type="ECO:0000313" key="7">
    <source>
        <dbReference type="EMBL" id="BFG69717.1"/>
    </source>
</evidence>
<protein>
    <recommendedName>
        <fullName evidence="8">YhhN-like protein</fullName>
    </recommendedName>
</protein>
<accession>A0AAT9GGU9</accession>
<feature type="transmembrane region" description="Helical" evidence="6">
    <location>
        <begin position="12"/>
        <end position="34"/>
    </location>
</feature>
<feature type="transmembrane region" description="Helical" evidence="6">
    <location>
        <begin position="127"/>
        <end position="146"/>
    </location>
</feature>
<keyword evidence="3 6" id="KW-0812">Transmembrane</keyword>
<feature type="transmembrane region" description="Helical" evidence="6">
    <location>
        <begin position="71"/>
        <end position="91"/>
    </location>
</feature>
<organism evidence="7">
    <name type="scientific">Sediminibacterium sp. KACHI17</name>
    <dbReference type="NCBI Taxonomy" id="1751071"/>
    <lineage>
        <taxon>Bacteria</taxon>
        <taxon>Pseudomonadati</taxon>
        <taxon>Bacteroidota</taxon>
        <taxon>Chitinophagia</taxon>
        <taxon>Chitinophagales</taxon>
        <taxon>Chitinophagaceae</taxon>
        <taxon>Sediminibacterium</taxon>
    </lineage>
</organism>
<keyword evidence="4 6" id="KW-1133">Transmembrane helix</keyword>
<keyword evidence="5 6" id="KW-0472">Membrane</keyword>
<evidence type="ECO:0000256" key="2">
    <source>
        <dbReference type="ARBA" id="ARBA00007375"/>
    </source>
</evidence>
<dbReference type="PANTHER" id="PTHR31885:SF6">
    <property type="entry name" value="GH04784P"/>
    <property type="match status" value="1"/>
</dbReference>
<reference evidence="7" key="1">
    <citation type="submission" date="2024-02" db="EMBL/GenBank/DDBJ databases">
        <title>Sediminibacterium planktonica sp. nov. and Sediminibacterium longus sp. nov., isolated from surface lake and river water.</title>
        <authorList>
            <person name="Watanabe K."/>
            <person name="Takemine S."/>
            <person name="Ishii Y."/>
            <person name="Ogata Y."/>
            <person name="Shindo C."/>
            <person name="Suda W."/>
        </authorList>
    </citation>
    <scope>NUCLEOTIDE SEQUENCE</scope>
    <source>
        <strain evidence="7">KACHI17</strain>
    </source>
</reference>
<evidence type="ECO:0008006" key="8">
    <source>
        <dbReference type="Google" id="ProtNLM"/>
    </source>
</evidence>
<gene>
    <name evidence="7" type="ORF">KACHI17_05980</name>
</gene>
<dbReference type="AlphaFoldDB" id="A0AAT9GGU9"/>
<evidence type="ECO:0000256" key="1">
    <source>
        <dbReference type="ARBA" id="ARBA00004141"/>
    </source>
</evidence>
<dbReference type="InterPro" id="IPR012506">
    <property type="entry name" value="TMEM86B-like"/>
</dbReference>
<feature type="transmembrane region" description="Helical" evidence="6">
    <location>
        <begin position="46"/>
        <end position="65"/>
    </location>
</feature>
<dbReference type="Pfam" id="PF07947">
    <property type="entry name" value="YhhN"/>
    <property type="match status" value="1"/>
</dbReference>
<evidence type="ECO:0000256" key="3">
    <source>
        <dbReference type="ARBA" id="ARBA00022692"/>
    </source>
</evidence>
<feature type="transmembrane region" description="Helical" evidence="6">
    <location>
        <begin position="183"/>
        <end position="203"/>
    </location>
</feature>
<evidence type="ECO:0000256" key="6">
    <source>
        <dbReference type="SAM" id="Phobius"/>
    </source>
</evidence>
<evidence type="ECO:0000256" key="4">
    <source>
        <dbReference type="ARBA" id="ARBA00022989"/>
    </source>
</evidence>
<comment type="similarity">
    <text evidence="2">Belongs to the TMEM86 family.</text>
</comment>
<proteinExistence type="inferred from homology"/>
<name>A0AAT9GGU9_9BACT</name>
<feature type="transmembrane region" description="Helical" evidence="6">
    <location>
        <begin position="158"/>
        <end position="177"/>
    </location>
</feature>
<evidence type="ECO:0000256" key="5">
    <source>
        <dbReference type="ARBA" id="ARBA00023136"/>
    </source>
</evidence>
<feature type="transmembrane region" description="Helical" evidence="6">
    <location>
        <begin position="103"/>
        <end position="121"/>
    </location>
</feature>